<sequence length="232" mass="26615">MSHGKQFTLQTHGTGANGWKIDFVLAELGLEYESKLLDFNQQDHKAPEYTNYNPNGRIPALIDHSNNDFVVWESNAIMLYLVEKYDIEHKISVSDSNDSNEKFEQLQWLFFQASGQGPYFGQAVWFMGSHSEKVLSAIERYQKETIRVLSVLDGVFSKREWLVGGKCTIADLSFIPWSHWALRSILKDYPGLDVAKDYPAFYRWHFAMLAREPVAGIVAARETTLITSGIWR</sequence>
<evidence type="ECO:0000256" key="5">
    <source>
        <dbReference type="ARBA" id="ARBA00060024"/>
    </source>
</evidence>
<evidence type="ECO:0000259" key="8">
    <source>
        <dbReference type="PROSITE" id="PS50405"/>
    </source>
</evidence>
<dbReference type="SFLD" id="SFLDS00019">
    <property type="entry name" value="Glutathione_Transferase_(cytos"/>
    <property type="match status" value="1"/>
</dbReference>
<dbReference type="GO" id="GO:0004364">
    <property type="term" value="F:glutathione transferase activity"/>
    <property type="evidence" value="ECO:0007669"/>
    <property type="project" value="UniProtKB-EC"/>
</dbReference>
<dbReference type="Pfam" id="PF00043">
    <property type="entry name" value="GST_C"/>
    <property type="match status" value="1"/>
</dbReference>
<dbReference type="PANTHER" id="PTHR44051:SF3">
    <property type="entry name" value="TRANSCRIPTIONAL REGULATOR URE2"/>
    <property type="match status" value="1"/>
</dbReference>
<evidence type="ECO:0000313" key="10">
    <source>
        <dbReference type="Proteomes" id="UP000298390"/>
    </source>
</evidence>
<name>A0A4Y9Z3I5_9APHY</name>
<dbReference type="InterPro" id="IPR040079">
    <property type="entry name" value="Glutathione_S-Trfase"/>
</dbReference>
<dbReference type="InterPro" id="IPR010987">
    <property type="entry name" value="Glutathione-S-Trfase_C-like"/>
</dbReference>
<dbReference type="AlphaFoldDB" id="A0A4Y9Z3I5"/>
<dbReference type="Gene3D" id="1.20.1050.130">
    <property type="match status" value="1"/>
</dbReference>
<dbReference type="GO" id="GO:0005634">
    <property type="term" value="C:nucleus"/>
    <property type="evidence" value="ECO:0007669"/>
    <property type="project" value="UniProtKB-ARBA"/>
</dbReference>
<dbReference type="GO" id="GO:0005737">
    <property type="term" value="C:cytoplasm"/>
    <property type="evidence" value="ECO:0007669"/>
    <property type="project" value="UniProtKB-ARBA"/>
</dbReference>
<dbReference type="SUPFAM" id="SSF47616">
    <property type="entry name" value="GST C-terminal domain-like"/>
    <property type="match status" value="1"/>
</dbReference>
<dbReference type="PROSITE" id="PS50405">
    <property type="entry name" value="GST_CTER"/>
    <property type="match status" value="1"/>
</dbReference>
<evidence type="ECO:0000256" key="6">
    <source>
        <dbReference type="RuleBase" id="RU003494"/>
    </source>
</evidence>
<dbReference type="STRING" id="34475.A0A4Y9Z3I5"/>
<dbReference type="SUPFAM" id="SSF52833">
    <property type="entry name" value="Thioredoxin-like"/>
    <property type="match status" value="1"/>
</dbReference>
<dbReference type="PANTHER" id="PTHR44051">
    <property type="entry name" value="GLUTATHIONE S-TRANSFERASE-RELATED"/>
    <property type="match status" value="1"/>
</dbReference>
<dbReference type="InterPro" id="IPR036249">
    <property type="entry name" value="Thioredoxin-like_sf"/>
</dbReference>
<dbReference type="FunFam" id="1.20.1050.130:FF:000016">
    <property type="entry name" value="Glutathione S-transferase 1"/>
    <property type="match status" value="1"/>
</dbReference>
<accession>A0A4Y9Z3I5</accession>
<comment type="function">
    <text evidence="5">Involved in the oxidative stress response and detoxification.</text>
</comment>
<evidence type="ECO:0000256" key="1">
    <source>
        <dbReference type="ARBA" id="ARBA00007409"/>
    </source>
</evidence>
<dbReference type="InterPro" id="IPR036282">
    <property type="entry name" value="Glutathione-S-Trfase_C_sf"/>
</dbReference>
<dbReference type="EMBL" id="SEKV01000028">
    <property type="protein sequence ID" value="TFY68547.1"/>
    <property type="molecule type" value="Genomic_DNA"/>
</dbReference>
<comment type="caution">
    <text evidence="9">The sequence shown here is derived from an EMBL/GenBank/DDBJ whole genome shotgun (WGS) entry which is preliminary data.</text>
</comment>
<protein>
    <recommendedName>
        <fullName evidence="2">glutathione transferase</fullName>
        <ecNumber evidence="2">2.5.1.18</ecNumber>
    </recommendedName>
</protein>
<dbReference type="CDD" id="cd03048">
    <property type="entry name" value="GST_N_Ure2p_like"/>
    <property type="match status" value="1"/>
</dbReference>
<comment type="catalytic activity">
    <reaction evidence="4">
        <text>RX + glutathione = an S-substituted glutathione + a halide anion + H(+)</text>
        <dbReference type="Rhea" id="RHEA:16437"/>
        <dbReference type="ChEBI" id="CHEBI:15378"/>
        <dbReference type="ChEBI" id="CHEBI:16042"/>
        <dbReference type="ChEBI" id="CHEBI:17792"/>
        <dbReference type="ChEBI" id="CHEBI:57925"/>
        <dbReference type="ChEBI" id="CHEBI:90779"/>
        <dbReference type="EC" id="2.5.1.18"/>
    </reaction>
</comment>
<comment type="similarity">
    <text evidence="1 6">Belongs to the GST superfamily.</text>
</comment>
<evidence type="ECO:0000313" key="9">
    <source>
        <dbReference type="EMBL" id="TFY68547.1"/>
    </source>
</evidence>
<dbReference type="InterPro" id="IPR004045">
    <property type="entry name" value="Glutathione_S-Trfase_N"/>
</dbReference>
<organism evidence="9 10">
    <name type="scientific">Rhodofomes roseus</name>
    <dbReference type="NCBI Taxonomy" id="34475"/>
    <lineage>
        <taxon>Eukaryota</taxon>
        <taxon>Fungi</taxon>
        <taxon>Dikarya</taxon>
        <taxon>Basidiomycota</taxon>
        <taxon>Agaricomycotina</taxon>
        <taxon>Agaricomycetes</taxon>
        <taxon>Polyporales</taxon>
        <taxon>Rhodofomes</taxon>
    </lineage>
</organism>
<evidence type="ECO:0000256" key="4">
    <source>
        <dbReference type="ARBA" id="ARBA00047960"/>
    </source>
</evidence>
<dbReference type="InterPro" id="IPR004046">
    <property type="entry name" value="GST_C"/>
</dbReference>
<proteinExistence type="inferred from homology"/>
<dbReference type="EC" id="2.5.1.18" evidence="2"/>
<evidence type="ECO:0000259" key="7">
    <source>
        <dbReference type="PROSITE" id="PS50404"/>
    </source>
</evidence>
<reference evidence="9 10" key="1">
    <citation type="submission" date="2019-01" db="EMBL/GenBank/DDBJ databases">
        <title>Genome sequencing of the rare red list fungi Fomitopsis rosea.</title>
        <authorList>
            <person name="Buettner E."/>
            <person name="Kellner H."/>
        </authorList>
    </citation>
    <scope>NUCLEOTIDE SEQUENCE [LARGE SCALE GENOMIC DNA]</scope>
    <source>
        <strain evidence="9 10">DSM 105464</strain>
    </source>
</reference>
<dbReference type="SFLD" id="SFLDG01151">
    <property type="entry name" value="Main.2:_Nu-like"/>
    <property type="match status" value="1"/>
</dbReference>
<dbReference type="SFLD" id="SFLDG00358">
    <property type="entry name" value="Main_(cytGST)"/>
    <property type="match status" value="1"/>
</dbReference>
<dbReference type="Proteomes" id="UP000298390">
    <property type="component" value="Unassembled WGS sequence"/>
</dbReference>
<feature type="domain" description="GST N-terminal" evidence="7">
    <location>
        <begin position="5"/>
        <end position="89"/>
    </location>
</feature>
<dbReference type="PROSITE" id="PS50404">
    <property type="entry name" value="GST_NTER"/>
    <property type="match status" value="1"/>
</dbReference>
<evidence type="ECO:0000256" key="2">
    <source>
        <dbReference type="ARBA" id="ARBA00012452"/>
    </source>
</evidence>
<keyword evidence="3" id="KW-0808">Transferase</keyword>
<dbReference type="Pfam" id="PF02798">
    <property type="entry name" value="GST_N"/>
    <property type="match status" value="1"/>
</dbReference>
<evidence type="ECO:0000256" key="3">
    <source>
        <dbReference type="ARBA" id="ARBA00022679"/>
    </source>
</evidence>
<gene>
    <name evidence="9" type="ORF">EVJ58_g943</name>
</gene>
<feature type="domain" description="GST C-terminal" evidence="8">
    <location>
        <begin position="98"/>
        <end position="232"/>
    </location>
</feature>